<feature type="domain" description="Right handed beta helix" evidence="1">
    <location>
        <begin position="270"/>
        <end position="407"/>
    </location>
</feature>
<evidence type="ECO:0000259" key="1">
    <source>
        <dbReference type="Pfam" id="PF13229"/>
    </source>
</evidence>
<dbReference type="EMBL" id="UPXZ01000037">
    <property type="protein sequence ID" value="VBB47176.1"/>
    <property type="molecule type" value="Genomic_DNA"/>
</dbReference>
<dbReference type="SUPFAM" id="SSF51126">
    <property type="entry name" value="Pectin lyase-like"/>
    <property type="match status" value="1"/>
</dbReference>
<protein>
    <recommendedName>
        <fullName evidence="1">Right handed beta helix domain-containing protein</fullName>
    </recommendedName>
</protein>
<dbReference type="AlphaFoldDB" id="A0A653AH05"/>
<gene>
    <name evidence="2" type="ORF">TRIP_D420084</name>
</gene>
<evidence type="ECO:0000313" key="2">
    <source>
        <dbReference type="EMBL" id="VBB47176.1"/>
    </source>
</evidence>
<organism evidence="2">
    <name type="scientific">uncultured Paludibacter sp</name>
    <dbReference type="NCBI Taxonomy" id="497635"/>
    <lineage>
        <taxon>Bacteria</taxon>
        <taxon>Pseudomonadati</taxon>
        <taxon>Bacteroidota</taxon>
        <taxon>Bacteroidia</taxon>
        <taxon>Bacteroidales</taxon>
        <taxon>Paludibacteraceae</taxon>
        <taxon>Paludibacter</taxon>
        <taxon>environmental samples</taxon>
    </lineage>
</organism>
<dbReference type="InterPro" id="IPR039448">
    <property type="entry name" value="Beta_helix"/>
</dbReference>
<reference evidence="2" key="1">
    <citation type="submission" date="2018-07" db="EMBL/GenBank/DDBJ databases">
        <authorList>
            <consortium name="Genoscope - CEA"/>
            <person name="William W."/>
        </authorList>
    </citation>
    <scope>NUCLEOTIDE SEQUENCE</scope>
    <source>
        <strain evidence="2">IK1</strain>
    </source>
</reference>
<sequence>MISRYYKNIILFLGIVLTAVSVSLSSCVDESFSSDPSLKLKFSTDTLLFDTIFTTVGSSTSKIMVYNPNNKNLKISSIQLAGGTNSAYRLNVDGWNVKGNILKDIEIRAKDSLFIFVEVTIDPQATNAPTFIKDSIVFNTNNNLQNVKLISYGQNMEILRDRTILNDTTLTAEKPYLVYGNLIVDTAKTLTLAPGCRLYFHANSNLVVYGNLIADGTREKPILLRGDRTDRLFEEVPYNYVSNQWGSVLLLNPEGNHKLNFVTINSGYAGIYFANDDRSKTPTLEITNCKIHNFLKYGLVVQNGNVNVGNTEISNTGSYSVYLNGGKHSFIQCTIANYFNSSNILLQPSSRESNVACMIMELNKIQPMETVFENCIISGNTTNEFEIMTRFPAQYHGTFKNCYIRKKEPNNVTSQFSNIRWYEKNDTVFKNTYFDADKKLYYNFMPDSVSPARNIGSTDAALKYPYDLNGKNRFEDQQPDAGAYEWQPAVK</sequence>
<dbReference type="Pfam" id="PF13229">
    <property type="entry name" value="Beta_helix"/>
    <property type="match status" value="1"/>
</dbReference>
<dbReference type="PROSITE" id="PS51257">
    <property type="entry name" value="PROKAR_LIPOPROTEIN"/>
    <property type="match status" value="1"/>
</dbReference>
<dbReference type="InterPro" id="IPR011050">
    <property type="entry name" value="Pectin_lyase_fold/virulence"/>
</dbReference>
<proteinExistence type="predicted"/>
<name>A0A653AH05_9BACT</name>
<accession>A0A653AH05</accession>